<keyword evidence="3" id="KW-1185">Reference proteome</keyword>
<reference evidence="2" key="1">
    <citation type="submission" date="2021-11" db="EMBL/GenBank/DDBJ databases">
        <title>Streptomyces corallinus and Kineosporia corallina sp. nov., two new coral-derived marine actinobacteria.</title>
        <authorList>
            <person name="Buangrab K."/>
            <person name="Sutthacheep M."/>
            <person name="Yeemin T."/>
            <person name="Harunari E."/>
            <person name="Igarashi Y."/>
            <person name="Sripreechasak P."/>
            <person name="Kanchanasin P."/>
            <person name="Tanasupawat S."/>
            <person name="Phongsopitanun W."/>
        </authorList>
    </citation>
    <scope>NUCLEOTIDE SEQUENCE</scope>
    <source>
        <strain evidence="2">JCM 31032</strain>
    </source>
</reference>
<dbReference type="RefSeq" id="WP_231446465.1">
    <property type="nucleotide sequence ID" value="NZ_JAJOMB010000015.1"/>
</dbReference>
<dbReference type="FunFam" id="3.30.70.270:FF:000001">
    <property type="entry name" value="Diguanylate cyclase domain protein"/>
    <property type="match status" value="1"/>
</dbReference>
<proteinExistence type="predicted"/>
<dbReference type="Proteomes" id="UP001138997">
    <property type="component" value="Unassembled WGS sequence"/>
</dbReference>
<dbReference type="InterPro" id="IPR050469">
    <property type="entry name" value="Diguanylate_Cyclase"/>
</dbReference>
<dbReference type="InterPro" id="IPR043128">
    <property type="entry name" value="Rev_trsase/Diguanyl_cyclase"/>
</dbReference>
<dbReference type="EMBL" id="JAJOMB010000015">
    <property type="protein sequence ID" value="MCD5314169.1"/>
    <property type="molecule type" value="Genomic_DNA"/>
</dbReference>
<dbReference type="GO" id="GO:0052621">
    <property type="term" value="F:diguanylate cyclase activity"/>
    <property type="evidence" value="ECO:0007669"/>
    <property type="project" value="TreeGrafter"/>
</dbReference>
<gene>
    <name evidence="2" type="ORF">LR394_24980</name>
</gene>
<dbReference type="GO" id="GO:0043709">
    <property type="term" value="P:cell adhesion involved in single-species biofilm formation"/>
    <property type="evidence" value="ECO:0007669"/>
    <property type="project" value="TreeGrafter"/>
</dbReference>
<dbReference type="PROSITE" id="PS50887">
    <property type="entry name" value="GGDEF"/>
    <property type="match status" value="1"/>
</dbReference>
<accession>A0A9X1SVZ1</accession>
<evidence type="ECO:0000259" key="1">
    <source>
        <dbReference type="PROSITE" id="PS50887"/>
    </source>
</evidence>
<dbReference type="PANTHER" id="PTHR45138">
    <property type="entry name" value="REGULATORY COMPONENTS OF SENSORY TRANSDUCTION SYSTEM"/>
    <property type="match status" value="1"/>
</dbReference>
<sequence length="554" mass="59245">MGPISSSDAHQADLPHTLDAALVPLADAGPGAHRRWSSAAVLDARADWVVRAQDGLAEDVLAEVEQALRSPIEPRAHAAALFVQALSLMTLGETSIGTMVARELVAFCRDTGNAAGAVQARALLVELLRREGQREQAVEQLAHATAAADGLKDLLDEDVQTALGALLLAHRMTGVTEGEQEVQRRLASVEQHLPRHQQVARLSNLAFGYAERGVRAAHRPPFTAGRDQLDEAVAAIGRAAAIDNGHTFRVVELEHQVLSALPDAMLGDPAKALAHLTETPGVRDALERGPQAASAQVFWAIGVIRSLVRLERAEEGVTLGRRVLAMSHEHPVEIERQVLAYEVMLAEQALVTLPGSGTVEYLTLAARREDETALLLNALFRARVDLLRGADERRVLARAARLDPLTNLVNRRGGADAISEAAVMPAGEPVALLLIDLDGFKEVNDSQGHLAGDQVLQEVSAALRTAARLEDVVARWGGDEFVVVAALDEGRAQALAQRLLETIRNCPHSAQARVSASIGIAVRTAAIEEQEWLRRADEAMYTAKRAGGNSAVGG</sequence>
<dbReference type="InterPro" id="IPR011990">
    <property type="entry name" value="TPR-like_helical_dom_sf"/>
</dbReference>
<protein>
    <submittedName>
        <fullName evidence="2">GGDEF domain-containing protein</fullName>
    </submittedName>
</protein>
<dbReference type="InterPro" id="IPR000160">
    <property type="entry name" value="GGDEF_dom"/>
</dbReference>
<dbReference type="PANTHER" id="PTHR45138:SF9">
    <property type="entry name" value="DIGUANYLATE CYCLASE DGCM-RELATED"/>
    <property type="match status" value="1"/>
</dbReference>
<dbReference type="GO" id="GO:0005886">
    <property type="term" value="C:plasma membrane"/>
    <property type="evidence" value="ECO:0007669"/>
    <property type="project" value="TreeGrafter"/>
</dbReference>
<evidence type="ECO:0000313" key="3">
    <source>
        <dbReference type="Proteomes" id="UP001138997"/>
    </source>
</evidence>
<dbReference type="Gene3D" id="1.25.40.10">
    <property type="entry name" value="Tetratricopeptide repeat domain"/>
    <property type="match status" value="1"/>
</dbReference>
<dbReference type="InterPro" id="IPR029787">
    <property type="entry name" value="Nucleotide_cyclase"/>
</dbReference>
<dbReference type="AlphaFoldDB" id="A0A9X1SVZ1"/>
<dbReference type="CDD" id="cd01949">
    <property type="entry name" value="GGDEF"/>
    <property type="match status" value="1"/>
</dbReference>
<feature type="domain" description="GGDEF" evidence="1">
    <location>
        <begin position="428"/>
        <end position="554"/>
    </location>
</feature>
<dbReference type="SUPFAM" id="SSF55073">
    <property type="entry name" value="Nucleotide cyclase"/>
    <property type="match status" value="1"/>
</dbReference>
<comment type="caution">
    <text evidence="2">The sequence shown here is derived from an EMBL/GenBank/DDBJ whole genome shotgun (WGS) entry which is preliminary data.</text>
</comment>
<dbReference type="Gene3D" id="3.30.70.270">
    <property type="match status" value="1"/>
</dbReference>
<name>A0A9X1SVZ1_9ACTN</name>
<organism evidence="2 3">
    <name type="scientific">Kineosporia babensis</name>
    <dbReference type="NCBI Taxonomy" id="499548"/>
    <lineage>
        <taxon>Bacteria</taxon>
        <taxon>Bacillati</taxon>
        <taxon>Actinomycetota</taxon>
        <taxon>Actinomycetes</taxon>
        <taxon>Kineosporiales</taxon>
        <taxon>Kineosporiaceae</taxon>
        <taxon>Kineosporia</taxon>
    </lineage>
</organism>
<evidence type="ECO:0000313" key="2">
    <source>
        <dbReference type="EMBL" id="MCD5314169.1"/>
    </source>
</evidence>
<dbReference type="GO" id="GO:1902201">
    <property type="term" value="P:negative regulation of bacterial-type flagellum-dependent cell motility"/>
    <property type="evidence" value="ECO:0007669"/>
    <property type="project" value="TreeGrafter"/>
</dbReference>
<dbReference type="Pfam" id="PF00990">
    <property type="entry name" value="GGDEF"/>
    <property type="match status" value="1"/>
</dbReference>
<dbReference type="SMART" id="SM00267">
    <property type="entry name" value="GGDEF"/>
    <property type="match status" value="1"/>
</dbReference>
<dbReference type="NCBIfam" id="TIGR00254">
    <property type="entry name" value="GGDEF"/>
    <property type="match status" value="1"/>
</dbReference>